<evidence type="ECO:0000259" key="5">
    <source>
        <dbReference type="PROSITE" id="PS50255"/>
    </source>
</evidence>
<keyword evidence="1" id="KW-0349">Heme</keyword>
<accession>A0ABR1USG4</accession>
<comment type="caution">
    <text evidence="6">The sequence shown here is derived from an EMBL/GenBank/DDBJ whole genome shotgun (WGS) entry which is preliminary data.</text>
</comment>
<dbReference type="Pfam" id="PF00173">
    <property type="entry name" value="Cyt-b5"/>
    <property type="match status" value="1"/>
</dbReference>
<dbReference type="PANTHER" id="PTHR19359">
    <property type="entry name" value="CYTOCHROME B5"/>
    <property type="match status" value="1"/>
</dbReference>
<keyword evidence="2" id="KW-0479">Metal-binding</keyword>
<sequence>MAHFEVLEARYDYPLSPWAQRFGQSTRFVWNGVKGQDHSGMAPAYPELDPRYYAEVGPANSLDQEPYLKPPLEDLDLMYLSEQEQKVRLPGYRTIDLGPLHETLYGDIPGGHRRPRDAGEEQRNIAAFDRGRLVIDEDKWMPWLRRDNWWNNLNGADIRRTTPGRRNWSVDDDEVWEALRQPIELASRILNLLIDARHPWMVALAMGDFEPDPEDPDNPTKKRIRINPADSAKWTAAALRQRIFEMGNSHIITCFLTERWSIENGNRLNGLWGYRIPTGGADDAAAKGMLGIAATRVRCLVEGDLTLAEKCMMEALIAKTHALFGFYSQKGVLEKEPFVNDELTREIGRAFENIVFGGQINSCPANTGYRTAESWTSGNILLLVNAPWPTRKNTRKYGGDAGELSDTEDVDAVPLLWLSALLQETFWQTEVARHGCEALRMPRFVRVTRQYGASEKSAKFKSNATALLDIETPLDSFRDRLRTTALDFNNRKLRWIERHPWWSEEGFKWLQSPWKSEVWRSAITTFKLAHAVRDEFKAWREVQTVMELYNRRSRRSWVYWAMALLMRASMPLRDEAVQQPEILDRYNDEYTRSQAALENPERHADFPGTKKRQMIPINYGLVTIPASEYKDPLVGEDGNGDNSTTTASAAAAAAAAPQRIVHHTDWLDCFQGWMDAHQRLDPLPRGWHDALSEAHQQLLQARRGDPNHTRRDTWSPSFDFQVPPYDDRWQVWDLVSAGDGSGAMRPALRNVAAPHKKYKPPPVVPGTQLRLDIDQQARRFLATNAQGGTPLNYFTIAEVGAHREAGDAWMVLPRSNSAPDVYEVTEALTRLRWTTDQQFRAVTKMTEYGLQMRGQGDVGTNIAVLNQFLQTYMLWRIVGKLVVPRFEAAVRENDGTDGLPLYKTHGKDVYDLTNFACPPHWQPILLSDPGGPIDETLPGFYPQMVSVIAKYRCGQIMDPPTAPRPEADLLPFSAGTLRWHDNPSLGVYFAIGGYVYNMTDYLDVHPGGLATLQEYAGRDASAAFAASHNNGADLLTRSPYDSTRIGRMVEEIPADQLQANHVALDKWVYDITGKVPSPFSLPPLTYAYLYTYPSSSSPQIANELTNADLVANQTTVRDDDATRLFRDLQQIGGQDATRLWDDPDTPAPAREALATLKAYHRSRIVYRVQETTGSPLPQILPQELADHSDPEGPGAWVAIGENVYDVTSIMLHPDWYPRAIDPLLAGQSLGEGAEEDEAWLQENYPHLRVARIDLAAFQNMQILRIAIIISS</sequence>
<dbReference type="InterPro" id="IPR050668">
    <property type="entry name" value="Cytochrome_b5"/>
</dbReference>
<dbReference type="Proteomes" id="UP001446871">
    <property type="component" value="Unassembled WGS sequence"/>
</dbReference>
<keyword evidence="7" id="KW-1185">Reference proteome</keyword>
<evidence type="ECO:0000256" key="3">
    <source>
        <dbReference type="ARBA" id="ARBA00023004"/>
    </source>
</evidence>
<dbReference type="InterPro" id="IPR001199">
    <property type="entry name" value="Cyt_B5-like_heme/steroid-bd"/>
</dbReference>
<dbReference type="InterPro" id="IPR036400">
    <property type="entry name" value="Cyt_B5-like_heme/steroid_sf"/>
</dbReference>
<dbReference type="PROSITE" id="PS50255">
    <property type="entry name" value="CYTOCHROME_B5_2"/>
    <property type="match status" value="1"/>
</dbReference>
<gene>
    <name evidence="6" type="ORF">PG996_010713</name>
</gene>
<evidence type="ECO:0000256" key="4">
    <source>
        <dbReference type="ARBA" id="ARBA00038168"/>
    </source>
</evidence>
<evidence type="ECO:0000256" key="1">
    <source>
        <dbReference type="ARBA" id="ARBA00022617"/>
    </source>
</evidence>
<evidence type="ECO:0000256" key="2">
    <source>
        <dbReference type="ARBA" id="ARBA00022723"/>
    </source>
</evidence>
<feature type="domain" description="Cytochrome b5 heme-binding" evidence="5">
    <location>
        <begin position="969"/>
        <end position="1049"/>
    </location>
</feature>
<dbReference type="Gene3D" id="3.10.120.10">
    <property type="entry name" value="Cytochrome b5-like heme/steroid binding domain"/>
    <property type="match status" value="1"/>
</dbReference>
<dbReference type="EMBL" id="JAQQWM010000006">
    <property type="protein sequence ID" value="KAK8060783.1"/>
    <property type="molecule type" value="Genomic_DNA"/>
</dbReference>
<dbReference type="PROSITE" id="PS00191">
    <property type="entry name" value="CYTOCHROME_B5_1"/>
    <property type="match status" value="1"/>
</dbReference>
<dbReference type="SUPFAM" id="SSF55856">
    <property type="entry name" value="Cytochrome b5-like heme/steroid binding domain"/>
    <property type="match status" value="2"/>
</dbReference>
<dbReference type="InterPro" id="IPR018506">
    <property type="entry name" value="Cyt_B5_heme-BS"/>
</dbReference>
<dbReference type="PANTHER" id="PTHR19359:SF14">
    <property type="entry name" value="CYTOCHROME B5 A"/>
    <property type="match status" value="1"/>
</dbReference>
<reference evidence="6 7" key="1">
    <citation type="submission" date="2023-01" db="EMBL/GenBank/DDBJ databases">
        <title>Analysis of 21 Apiospora genomes using comparative genomics revels a genus with tremendous synthesis potential of carbohydrate active enzymes and secondary metabolites.</title>
        <authorList>
            <person name="Sorensen T."/>
        </authorList>
    </citation>
    <scope>NUCLEOTIDE SEQUENCE [LARGE SCALE GENOMIC DNA]</scope>
    <source>
        <strain evidence="6 7">CBS 83171</strain>
    </source>
</reference>
<name>A0ABR1USG4_9PEZI</name>
<evidence type="ECO:0000313" key="6">
    <source>
        <dbReference type="EMBL" id="KAK8060783.1"/>
    </source>
</evidence>
<comment type="similarity">
    <text evidence="4">Belongs to the cytochrome b5 family.</text>
</comment>
<dbReference type="SMART" id="SM01117">
    <property type="entry name" value="Cyt-b5"/>
    <property type="match status" value="2"/>
</dbReference>
<keyword evidence="3" id="KW-0408">Iron</keyword>
<proteinExistence type="inferred from homology"/>
<evidence type="ECO:0000313" key="7">
    <source>
        <dbReference type="Proteomes" id="UP001446871"/>
    </source>
</evidence>
<organism evidence="6 7">
    <name type="scientific">Apiospora saccharicola</name>
    <dbReference type="NCBI Taxonomy" id="335842"/>
    <lineage>
        <taxon>Eukaryota</taxon>
        <taxon>Fungi</taxon>
        <taxon>Dikarya</taxon>
        <taxon>Ascomycota</taxon>
        <taxon>Pezizomycotina</taxon>
        <taxon>Sordariomycetes</taxon>
        <taxon>Xylariomycetidae</taxon>
        <taxon>Amphisphaeriales</taxon>
        <taxon>Apiosporaceae</taxon>
        <taxon>Apiospora</taxon>
    </lineage>
</organism>
<protein>
    <recommendedName>
        <fullName evidence="5">Cytochrome b5 heme-binding domain-containing protein</fullName>
    </recommendedName>
</protein>